<dbReference type="AlphaFoldDB" id="A0A367ZR32"/>
<comment type="caution">
    <text evidence="1">The sequence shown here is derived from an EMBL/GenBank/DDBJ whole genome shotgun (WGS) entry which is preliminary data.</text>
</comment>
<accession>A0A367ZR32</accession>
<dbReference type="Pfam" id="PF13941">
    <property type="entry name" value="MutL"/>
    <property type="match status" value="1"/>
</dbReference>
<name>A0A367ZR32_9BACT</name>
<sequence length="602" mass="64925">MDIDKIESILATDCGSTTTKAILIEKRDGEFRLIVRGEAPTTVEAPVEDVTKGVLNAVAEVQELAGRQILNDAQTDIIKPRDKAGRGVDLYVSTSSAGGGLQMMVTGVVKTMSGESAARAALGAGAIVMDVMATNDGRLPHQKIQRIRHLRPDMILLSGGVDGGTTSHVTELAEIIAAASPKARLGIGYELPVLYAGNKDAAPLIKERLAGKVALDFTENLRPTLEKENLMPARHKIQQLFLEHVMSHAPGYPNLMKMTDVDIMPTPGAVGDIMQLISRRKGLTVVGVDIGGATTDVFSVFQGIYNKSVSANYGMSYSISNVFAEAGLENIMRWVPFAMDERDLRNRVKNKMIRPTTIPSLLEELMVEQACAREALRLSFEQHRALAVGLKGIQQERTIGDVFDQTMTGQTLVNLKDLNMLIGSGGVLSHAPRRQQSAMMMIDAFLPEGITQLTVDSIFMMPQLGVLAKVHEQAALSVFDKDCLIYLGTCISPTGVLKDGAVALEATITMPDGSTIKKVCKFGDLEVVPLPVGQTARARLKPTYGMDMGEGDGVAVEAEVHGGVVGLIFDTRGRPLNLPADDGERIKKLQSWNAALNLYPKN</sequence>
<proteinExistence type="predicted"/>
<organism evidence="1 2">
    <name type="scientific">Candidatus Ozemobacter sibiricus</name>
    <dbReference type="NCBI Taxonomy" id="2268124"/>
    <lineage>
        <taxon>Bacteria</taxon>
        <taxon>Candidatus Ozemobacteria</taxon>
        <taxon>Candidatus Ozemobacterales</taxon>
        <taxon>Candidatus Ozemobacteraceae</taxon>
        <taxon>Candidatus Ozemobacter</taxon>
    </lineage>
</organism>
<dbReference type="InterPro" id="IPR006230">
    <property type="entry name" value="MutL"/>
</dbReference>
<protein>
    <submittedName>
        <fullName evidence="1">Putative reactivating factor for D-ornithine aminomutase</fullName>
    </submittedName>
</protein>
<evidence type="ECO:0000313" key="2">
    <source>
        <dbReference type="Proteomes" id="UP000252355"/>
    </source>
</evidence>
<reference evidence="1 2" key="1">
    <citation type="submission" date="2018-05" db="EMBL/GenBank/DDBJ databases">
        <title>A metagenomic window into the 2 km-deep terrestrial subsurface aquifer revealed taxonomically and functionally diverse microbial community comprising novel uncultured bacterial lineages.</title>
        <authorList>
            <person name="Kadnikov V.V."/>
            <person name="Mardanov A.V."/>
            <person name="Beletsky A.V."/>
            <person name="Banks D."/>
            <person name="Pimenov N.V."/>
            <person name="Frank Y.A."/>
            <person name="Karnachuk O.V."/>
            <person name="Ravin N.V."/>
        </authorList>
    </citation>
    <scope>NUCLEOTIDE SEQUENCE [LARGE SCALE GENOMIC DNA]</scope>
    <source>
        <strain evidence="1">BY5</strain>
    </source>
</reference>
<evidence type="ECO:0000313" key="1">
    <source>
        <dbReference type="EMBL" id="RCK80573.1"/>
    </source>
</evidence>
<gene>
    <name evidence="1" type="ORF">OZSIB_2886</name>
</gene>
<dbReference type="EMBL" id="QOQW01000005">
    <property type="protein sequence ID" value="RCK80573.1"/>
    <property type="molecule type" value="Genomic_DNA"/>
</dbReference>
<dbReference type="Proteomes" id="UP000252355">
    <property type="component" value="Unassembled WGS sequence"/>
</dbReference>